<reference evidence="1 2" key="1">
    <citation type="submission" date="2024-01" db="EMBL/GenBank/DDBJ databases">
        <title>Genomic insights into the taxonomy and metabolism of the cyanobacterium Pannus brasiliensis CCIBt3594.</title>
        <authorList>
            <person name="Machado M."/>
            <person name="Botero N.B."/>
            <person name="Andreote A.P.D."/>
            <person name="Feitosa A.M.T."/>
            <person name="Popin R."/>
            <person name="Sivonen K."/>
            <person name="Fiore M.F."/>
        </authorList>
    </citation>
    <scope>NUCLEOTIDE SEQUENCE [LARGE SCALE GENOMIC DNA]</scope>
    <source>
        <strain evidence="1 2">CCIBt3594</strain>
    </source>
</reference>
<gene>
    <name evidence="1" type="ORF">V0288_24460</name>
</gene>
<organism evidence="1 2">
    <name type="scientific">Pannus brasiliensis CCIBt3594</name>
    <dbReference type="NCBI Taxonomy" id="1427578"/>
    <lineage>
        <taxon>Bacteria</taxon>
        <taxon>Bacillati</taxon>
        <taxon>Cyanobacteriota</taxon>
        <taxon>Cyanophyceae</taxon>
        <taxon>Oscillatoriophycideae</taxon>
        <taxon>Chroococcales</taxon>
        <taxon>Microcystaceae</taxon>
        <taxon>Pannus</taxon>
    </lineage>
</organism>
<dbReference type="RefSeq" id="WP_332867771.1">
    <property type="nucleotide sequence ID" value="NZ_JBAFSM010000088.1"/>
</dbReference>
<evidence type="ECO:0000313" key="2">
    <source>
        <dbReference type="Proteomes" id="UP001328733"/>
    </source>
</evidence>
<sequence>MSTLLDRHTYILSATPSRTRIRLSAKRRTPEEIDRLTRGLQARPEVYSVRPNSLTGSVVIHHSTVPDILTILTATLRDLGVILFQVFAGDALPLEGKSAVANNLFTAADDLNRQIGQLTDNMVDLRFLFPLGLGGLSLYQLLKNGWQIDTAPWYVLAYYAFDSFLKLNQPSQEAVGRRQEAGGGGLEGA</sequence>
<protein>
    <submittedName>
        <fullName evidence="1">Uncharacterized protein</fullName>
    </submittedName>
</protein>
<evidence type="ECO:0000313" key="1">
    <source>
        <dbReference type="EMBL" id="MEG3440303.1"/>
    </source>
</evidence>
<dbReference type="Proteomes" id="UP001328733">
    <property type="component" value="Unassembled WGS sequence"/>
</dbReference>
<dbReference type="Pfam" id="PF19991">
    <property type="entry name" value="HMA_2"/>
    <property type="match status" value="1"/>
</dbReference>
<name>A0AAW9R1A4_9CHRO</name>
<accession>A0AAW9R1A4</accession>
<proteinExistence type="predicted"/>
<keyword evidence="2" id="KW-1185">Reference proteome</keyword>
<dbReference type="EMBL" id="JBAFSM010000088">
    <property type="protein sequence ID" value="MEG3440303.1"/>
    <property type="molecule type" value="Genomic_DNA"/>
</dbReference>
<comment type="caution">
    <text evidence="1">The sequence shown here is derived from an EMBL/GenBank/DDBJ whole genome shotgun (WGS) entry which is preliminary data.</text>
</comment>
<dbReference type="AlphaFoldDB" id="A0AAW9R1A4"/>